<evidence type="ECO:0000313" key="15">
    <source>
        <dbReference type="RefSeq" id="XP_034116122.2"/>
    </source>
</evidence>
<gene>
    <name evidence="15" type="primary">LOC117576993</name>
</gene>
<keyword evidence="3" id="KW-0964">Secreted</keyword>
<keyword evidence="14" id="KW-1185">Reference proteome</keyword>
<dbReference type="GO" id="GO:0004252">
    <property type="term" value="F:serine-type endopeptidase activity"/>
    <property type="evidence" value="ECO:0007669"/>
    <property type="project" value="UniProtKB-EC"/>
</dbReference>
<sequence length="354" mass="39555">MNLSKFIVILAFLHYRYKHLNLLADALLNDNLNIESAALRSNYKSFYNLLDEVKNTNEAPLTKVKSKSESFANSSLVKTREDDEFVFLVVGGYRPEKNDLAKYVVSLRRVYMEDEYGFGFGHFCCGSIISKKVILTAAHCLAKRGSITFAKNIKVVAGTTRRLLRNKQSQELTVASVKVHPKYNAFNVHTYDIALIKLKDELDLSEEFVSIIPIASEKPLAGQLCTVIGWGIILEDGPLPDDIGNGDVTIHSDAYCASRSFGFKKDLFVCVSNPKNYEVSSSSGDSGGPLICDNKVVGICSHGMRTGHATIPDVYTNVYYFREWILRNGVCCLTNKLEHIVLAFVIAFINQYTF</sequence>
<dbReference type="PANTHER" id="PTHR24276">
    <property type="entry name" value="POLYSERASE-RELATED"/>
    <property type="match status" value="1"/>
</dbReference>
<dbReference type="PRINTS" id="PR00722">
    <property type="entry name" value="CHYMOTRYPSIN"/>
</dbReference>
<accession>A0A6P8ZEB7</accession>
<comment type="catalytic activity">
    <reaction evidence="10">
        <text>Preferential cleavage: Arg-|-Xaa, Lys-|-Xaa.</text>
        <dbReference type="EC" id="3.4.21.4"/>
    </reaction>
</comment>
<name>A0A6P8ZEB7_DROAB</name>
<dbReference type="GO" id="GO:0006508">
    <property type="term" value="P:proteolysis"/>
    <property type="evidence" value="ECO:0007669"/>
    <property type="project" value="UniProtKB-KW"/>
</dbReference>
<keyword evidence="6 12" id="KW-0378">Hydrolase</keyword>
<dbReference type="PANTHER" id="PTHR24276:SF91">
    <property type="entry name" value="AT26814P-RELATED"/>
    <property type="match status" value="1"/>
</dbReference>
<dbReference type="InterPro" id="IPR001254">
    <property type="entry name" value="Trypsin_dom"/>
</dbReference>
<keyword evidence="9" id="KW-1015">Disulfide bond</keyword>
<dbReference type="RefSeq" id="XP_034116122.2">
    <property type="nucleotide sequence ID" value="XM_034260231.2"/>
</dbReference>
<dbReference type="Pfam" id="PF00089">
    <property type="entry name" value="Trypsin"/>
    <property type="match status" value="1"/>
</dbReference>
<dbReference type="InterPro" id="IPR001314">
    <property type="entry name" value="Peptidase_S1A"/>
</dbReference>
<dbReference type="Gene3D" id="2.40.10.10">
    <property type="entry name" value="Trypsin-like serine proteases"/>
    <property type="match status" value="1"/>
</dbReference>
<evidence type="ECO:0000313" key="14">
    <source>
        <dbReference type="Proteomes" id="UP000515160"/>
    </source>
</evidence>
<evidence type="ECO:0000256" key="3">
    <source>
        <dbReference type="ARBA" id="ARBA00022525"/>
    </source>
</evidence>
<dbReference type="InterPro" id="IPR009003">
    <property type="entry name" value="Peptidase_S1_PA"/>
</dbReference>
<dbReference type="GO" id="GO:0005576">
    <property type="term" value="C:extracellular region"/>
    <property type="evidence" value="ECO:0007669"/>
    <property type="project" value="UniProtKB-SubCell"/>
</dbReference>
<dbReference type="PROSITE" id="PS50240">
    <property type="entry name" value="TRYPSIN_DOM"/>
    <property type="match status" value="1"/>
</dbReference>
<dbReference type="Proteomes" id="UP000515160">
    <property type="component" value="Chromosome 2R"/>
</dbReference>
<keyword evidence="4 12" id="KW-0645">Protease</keyword>
<dbReference type="SMART" id="SM00020">
    <property type="entry name" value="Tryp_SPc"/>
    <property type="match status" value="1"/>
</dbReference>
<evidence type="ECO:0000256" key="2">
    <source>
        <dbReference type="ARBA" id="ARBA00007664"/>
    </source>
</evidence>
<dbReference type="EC" id="3.4.21.4" evidence="11"/>
<dbReference type="InterPro" id="IPR050430">
    <property type="entry name" value="Peptidase_S1"/>
</dbReference>
<dbReference type="PROSITE" id="PS00135">
    <property type="entry name" value="TRYPSIN_SER"/>
    <property type="match status" value="1"/>
</dbReference>
<dbReference type="InterPro" id="IPR033116">
    <property type="entry name" value="TRYPSIN_SER"/>
</dbReference>
<dbReference type="AlphaFoldDB" id="A0A6P8ZEB7"/>
<proteinExistence type="inferred from homology"/>
<keyword evidence="8" id="KW-0865">Zymogen</keyword>
<feature type="domain" description="Peptidase S1" evidence="13">
    <location>
        <begin position="89"/>
        <end position="330"/>
    </location>
</feature>
<evidence type="ECO:0000256" key="6">
    <source>
        <dbReference type="ARBA" id="ARBA00022801"/>
    </source>
</evidence>
<evidence type="ECO:0000256" key="8">
    <source>
        <dbReference type="ARBA" id="ARBA00023145"/>
    </source>
</evidence>
<dbReference type="FunFam" id="2.40.10.10:FF:000068">
    <property type="entry name" value="transmembrane protease serine 2"/>
    <property type="match status" value="1"/>
</dbReference>
<dbReference type="OrthoDB" id="10059102at2759"/>
<evidence type="ECO:0000256" key="5">
    <source>
        <dbReference type="ARBA" id="ARBA00022729"/>
    </source>
</evidence>
<protein>
    <recommendedName>
        <fullName evidence="11">trypsin</fullName>
        <ecNumber evidence="11">3.4.21.4</ecNumber>
    </recommendedName>
</protein>
<organism evidence="14 15">
    <name type="scientific">Drosophila albomicans</name>
    <name type="common">Fruit fly</name>
    <dbReference type="NCBI Taxonomy" id="7291"/>
    <lineage>
        <taxon>Eukaryota</taxon>
        <taxon>Metazoa</taxon>
        <taxon>Ecdysozoa</taxon>
        <taxon>Arthropoda</taxon>
        <taxon>Hexapoda</taxon>
        <taxon>Insecta</taxon>
        <taxon>Pterygota</taxon>
        <taxon>Neoptera</taxon>
        <taxon>Endopterygota</taxon>
        <taxon>Diptera</taxon>
        <taxon>Brachycera</taxon>
        <taxon>Muscomorpha</taxon>
        <taxon>Ephydroidea</taxon>
        <taxon>Drosophilidae</taxon>
        <taxon>Drosophila</taxon>
    </lineage>
</organism>
<comment type="subcellular location">
    <subcellularLocation>
        <location evidence="1">Secreted</location>
        <location evidence="1">Extracellular space</location>
    </subcellularLocation>
</comment>
<evidence type="ECO:0000259" key="13">
    <source>
        <dbReference type="PROSITE" id="PS50240"/>
    </source>
</evidence>
<reference evidence="15" key="1">
    <citation type="submission" date="2025-08" db="UniProtKB">
        <authorList>
            <consortium name="RefSeq"/>
        </authorList>
    </citation>
    <scope>IDENTIFICATION</scope>
    <source>
        <strain evidence="15">15112-1751.03</strain>
        <tissue evidence="15">Whole Adult</tissue>
    </source>
</reference>
<dbReference type="GeneID" id="117576993"/>
<dbReference type="InterPro" id="IPR018114">
    <property type="entry name" value="TRYPSIN_HIS"/>
</dbReference>
<comment type="similarity">
    <text evidence="2">Belongs to the peptidase S1 family.</text>
</comment>
<evidence type="ECO:0000256" key="11">
    <source>
        <dbReference type="ARBA" id="ARBA00038868"/>
    </source>
</evidence>
<evidence type="ECO:0000256" key="7">
    <source>
        <dbReference type="ARBA" id="ARBA00022825"/>
    </source>
</evidence>
<dbReference type="SUPFAM" id="SSF50494">
    <property type="entry name" value="Trypsin-like serine proteases"/>
    <property type="match status" value="1"/>
</dbReference>
<evidence type="ECO:0000256" key="1">
    <source>
        <dbReference type="ARBA" id="ARBA00004239"/>
    </source>
</evidence>
<dbReference type="PROSITE" id="PS00134">
    <property type="entry name" value="TRYPSIN_HIS"/>
    <property type="match status" value="1"/>
</dbReference>
<dbReference type="CDD" id="cd00190">
    <property type="entry name" value="Tryp_SPc"/>
    <property type="match status" value="1"/>
</dbReference>
<keyword evidence="5" id="KW-0732">Signal</keyword>
<keyword evidence="7 12" id="KW-0720">Serine protease</keyword>
<evidence type="ECO:0000256" key="12">
    <source>
        <dbReference type="RuleBase" id="RU363034"/>
    </source>
</evidence>
<evidence type="ECO:0000256" key="4">
    <source>
        <dbReference type="ARBA" id="ARBA00022670"/>
    </source>
</evidence>
<dbReference type="InterPro" id="IPR043504">
    <property type="entry name" value="Peptidase_S1_PA_chymotrypsin"/>
</dbReference>
<evidence type="ECO:0000256" key="10">
    <source>
        <dbReference type="ARBA" id="ARBA00036320"/>
    </source>
</evidence>
<evidence type="ECO:0000256" key="9">
    <source>
        <dbReference type="ARBA" id="ARBA00023157"/>
    </source>
</evidence>